<dbReference type="PANTHER" id="PTHR30385:SF4">
    <property type="entry name" value="RNA POLYMERASE SIGMA-E FACTOR"/>
    <property type="match status" value="1"/>
</dbReference>
<name>A0A2X2WD18_CLOPF</name>
<dbReference type="RefSeq" id="WP_110020874.1">
    <property type="nucleotide sequence ID" value="NZ_CATNWQ010000013.1"/>
</dbReference>
<dbReference type="EMBL" id="UAWO01000002">
    <property type="protein sequence ID" value="SQC06509.1"/>
    <property type="molecule type" value="Genomic_DNA"/>
</dbReference>
<reference evidence="7 8" key="2">
    <citation type="submission" date="2018-06" db="EMBL/GenBank/DDBJ databases">
        <authorList>
            <consortium name="Pathogen Informatics"/>
            <person name="Doyle S."/>
        </authorList>
    </citation>
    <scope>NUCLEOTIDE SEQUENCE [LARGE SCALE GENOMIC DNA]</scope>
    <source>
        <strain evidence="7 8">NCTC8081</strain>
    </source>
</reference>
<keyword evidence="4" id="KW-0804">Transcription</keyword>
<dbReference type="Proteomes" id="UP000250234">
    <property type="component" value="Unassembled WGS sequence"/>
</dbReference>
<reference evidence="6" key="1">
    <citation type="journal article" date="2018" name="Genome Biol.">
        <title>SKESA: strategic k-mer extension for scrupulous assemblies.</title>
        <authorList>
            <person name="Souvorov A."/>
            <person name="Agarwala R."/>
            <person name="Lipman D.J."/>
        </authorList>
    </citation>
    <scope>NUCLEOTIDE SEQUENCE</scope>
    <source>
        <strain evidence="6">C25</strain>
    </source>
</reference>
<dbReference type="GO" id="GO:0003677">
    <property type="term" value="F:DNA binding"/>
    <property type="evidence" value="ECO:0007669"/>
    <property type="project" value="UniProtKB-KW"/>
</dbReference>
<evidence type="ECO:0000313" key="8">
    <source>
        <dbReference type="Proteomes" id="UP000250234"/>
    </source>
</evidence>
<keyword evidence="2" id="KW-0731">Sigma factor</keyword>
<dbReference type="Pfam" id="PF04542">
    <property type="entry name" value="Sigma70_r2"/>
    <property type="match status" value="1"/>
</dbReference>
<dbReference type="InterPro" id="IPR014284">
    <property type="entry name" value="RNA_pol_sigma-70_dom"/>
</dbReference>
<evidence type="ECO:0000313" key="7">
    <source>
        <dbReference type="EMBL" id="SQC06509.1"/>
    </source>
</evidence>
<accession>A0A2X2WD18</accession>
<dbReference type="InterPro" id="IPR013325">
    <property type="entry name" value="RNA_pol_sigma_r2"/>
</dbReference>
<evidence type="ECO:0000313" key="6">
    <source>
        <dbReference type="EMBL" id="HAT4299759.1"/>
    </source>
</evidence>
<dbReference type="SUPFAM" id="SSF88946">
    <property type="entry name" value="Sigma2 domain of RNA polymerase sigma factors"/>
    <property type="match status" value="1"/>
</dbReference>
<feature type="domain" description="RNA polymerase sigma-70 region 2" evidence="5">
    <location>
        <begin position="24"/>
        <end position="83"/>
    </location>
</feature>
<dbReference type="GO" id="GO:0016987">
    <property type="term" value="F:sigma factor activity"/>
    <property type="evidence" value="ECO:0007669"/>
    <property type="project" value="UniProtKB-KW"/>
</dbReference>
<evidence type="ECO:0000256" key="1">
    <source>
        <dbReference type="ARBA" id="ARBA00023015"/>
    </source>
</evidence>
<keyword evidence="1" id="KW-0805">Transcription regulation</keyword>
<dbReference type="EMBL" id="DACTBT010000041">
    <property type="protein sequence ID" value="HAT4299759.1"/>
    <property type="molecule type" value="Genomic_DNA"/>
</dbReference>
<protein>
    <submittedName>
        <fullName evidence="6 7">RNA polymerase sigma factor</fullName>
    </submittedName>
</protein>
<dbReference type="InterPro" id="IPR007627">
    <property type="entry name" value="RNA_pol_sigma70_r2"/>
</dbReference>
<evidence type="ECO:0000259" key="5">
    <source>
        <dbReference type="Pfam" id="PF04542"/>
    </source>
</evidence>
<dbReference type="GO" id="GO:0006352">
    <property type="term" value="P:DNA-templated transcription initiation"/>
    <property type="evidence" value="ECO:0007669"/>
    <property type="project" value="InterPro"/>
</dbReference>
<gene>
    <name evidence="6" type="ORF">I9063_003183</name>
    <name evidence="7" type="ORF">NCTC8081_00619</name>
</gene>
<proteinExistence type="predicted"/>
<dbReference type="AlphaFoldDB" id="A0A2X2WD18"/>
<organism evidence="7 8">
    <name type="scientific">Clostridium perfringens</name>
    <dbReference type="NCBI Taxonomy" id="1502"/>
    <lineage>
        <taxon>Bacteria</taxon>
        <taxon>Bacillati</taxon>
        <taxon>Bacillota</taxon>
        <taxon>Clostridia</taxon>
        <taxon>Eubacteriales</taxon>
        <taxon>Clostridiaceae</taxon>
        <taxon>Clostridium</taxon>
    </lineage>
</organism>
<evidence type="ECO:0000256" key="2">
    <source>
        <dbReference type="ARBA" id="ARBA00023082"/>
    </source>
</evidence>
<dbReference type="NCBIfam" id="TIGR02937">
    <property type="entry name" value="sigma70-ECF"/>
    <property type="match status" value="1"/>
</dbReference>
<evidence type="ECO:0000256" key="3">
    <source>
        <dbReference type="ARBA" id="ARBA00023125"/>
    </source>
</evidence>
<sequence length="197" mass="23499">MNKEMVDLLLIEGKKGNKEAMEKLFEIHKGLIYKYSTKYFIKGYDREDLEQIGWIEFMNGVKKYDGSFGIDFVAFITILLRNKYGCMLKRKEVDMKFSSLDTPIGEDITMKDTLEDDFSMENDFEHREEMEALLNAISNLEDEEREFILYINEERGNMQKYYEEHKNEMTFNAVRYKKKKIMDKIQKALKKKGIKVK</sequence>
<evidence type="ECO:0000256" key="4">
    <source>
        <dbReference type="ARBA" id="ARBA00023163"/>
    </source>
</evidence>
<dbReference type="PANTHER" id="PTHR30385">
    <property type="entry name" value="SIGMA FACTOR F FLAGELLAR"/>
    <property type="match status" value="1"/>
</dbReference>
<dbReference type="Gene3D" id="1.20.120.1810">
    <property type="match status" value="1"/>
</dbReference>
<dbReference type="Proteomes" id="UP000855421">
    <property type="component" value="Unassembled WGS sequence"/>
</dbReference>
<reference evidence="6" key="3">
    <citation type="submission" date="2020-07" db="EMBL/GenBank/DDBJ databases">
        <authorList>
            <consortium name="NCBI Pathogen Detection Project"/>
        </authorList>
    </citation>
    <scope>NUCLEOTIDE SEQUENCE</scope>
    <source>
        <strain evidence="6">C25</strain>
    </source>
</reference>
<keyword evidence="3" id="KW-0238">DNA-binding</keyword>